<dbReference type="Gene3D" id="3.40.50.1820">
    <property type="entry name" value="alpha/beta hydrolase"/>
    <property type="match status" value="1"/>
</dbReference>
<dbReference type="ESTHER" id="9agar-a0a0d2lzd4">
    <property type="family name" value="Fungal_carboxylesterase_lipase"/>
</dbReference>
<dbReference type="InterPro" id="IPR019826">
    <property type="entry name" value="Carboxylesterase_B_AS"/>
</dbReference>
<dbReference type="InterPro" id="IPR002018">
    <property type="entry name" value="CarbesteraseB"/>
</dbReference>
<dbReference type="SUPFAM" id="SSF53474">
    <property type="entry name" value="alpha/beta-Hydrolases"/>
    <property type="match status" value="1"/>
</dbReference>
<comment type="similarity">
    <text evidence="1 3">Belongs to the type-B carboxylesterase/lipase family.</text>
</comment>
<dbReference type="EC" id="3.1.1.-" evidence="3"/>
<feature type="signal peptide" evidence="3">
    <location>
        <begin position="1"/>
        <end position="23"/>
    </location>
</feature>
<dbReference type="EMBL" id="KN817625">
    <property type="protein sequence ID" value="KJA16238.1"/>
    <property type="molecule type" value="Genomic_DNA"/>
</dbReference>
<feature type="domain" description="Carboxylesterase type B" evidence="4">
    <location>
        <begin position="25"/>
        <end position="519"/>
    </location>
</feature>
<evidence type="ECO:0000259" key="4">
    <source>
        <dbReference type="Pfam" id="PF00135"/>
    </source>
</evidence>
<keyword evidence="3" id="KW-0732">Signal</keyword>
<organism evidence="5 6">
    <name type="scientific">Hypholoma sublateritium (strain FD-334 SS-4)</name>
    <dbReference type="NCBI Taxonomy" id="945553"/>
    <lineage>
        <taxon>Eukaryota</taxon>
        <taxon>Fungi</taxon>
        <taxon>Dikarya</taxon>
        <taxon>Basidiomycota</taxon>
        <taxon>Agaricomycotina</taxon>
        <taxon>Agaricomycetes</taxon>
        <taxon>Agaricomycetidae</taxon>
        <taxon>Agaricales</taxon>
        <taxon>Agaricineae</taxon>
        <taxon>Strophariaceae</taxon>
        <taxon>Hypholoma</taxon>
    </lineage>
</organism>
<dbReference type="STRING" id="945553.A0A0D2LZD4"/>
<evidence type="ECO:0000313" key="5">
    <source>
        <dbReference type="EMBL" id="KJA16238.1"/>
    </source>
</evidence>
<dbReference type="PROSITE" id="PS00122">
    <property type="entry name" value="CARBOXYLESTERASE_B_1"/>
    <property type="match status" value="1"/>
</dbReference>
<proteinExistence type="inferred from homology"/>
<dbReference type="OrthoDB" id="408631at2759"/>
<accession>A0A0D2LZD4</accession>
<dbReference type="OMA" id="AFQKMWG"/>
<dbReference type="GO" id="GO:0016787">
    <property type="term" value="F:hydrolase activity"/>
    <property type="evidence" value="ECO:0007669"/>
    <property type="project" value="UniProtKB-KW"/>
</dbReference>
<dbReference type="InterPro" id="IPR019819">
    <property type="entry name" value="Carboxylesterase_B_CS"/>
</dbReference>
<keyword evidence="2 3" id="KW-0378">Hydrolase</keyword>
<evidence type="ECO:0000256" key="3">
    <source>
        <dbReference type="RuleBase" id="RU361235"/>
    </source>
</evidence>
<reference evidence="6" key="1">
    <citation type="submission" date="2014-04" db="EMBL/GenBank/DDBJ databases">
        <title>Evolutionary Origins and Diversification of the Mycorrhizal Mutualists.</title>
        <authorList>
            <consortium name="DOE Joint Genome Institute"/>
            <consortium name="Mycorrhizal Genomics Consortium"/>
            <person name="Kohler A."/>
            <person name="Kuo A."/>
            <person name="Nagy L.G."/>
            <person name="Floudas D."/>
            <person name="Copeland A."/>
            <person name="Barry K.W."/>
            <person name="Cichocki N."/>
            <person name="Veneault-Fourrey C."/>
            <person name="LaButti K."/>
            <person name="Lindquist E.A."/>
            <person name="Lipzen A."/>
            <person name="Lundell T."/>
            <person name="Morin E."/>
            <person name="Murat C."/>
            <person name="Riley R."/>
            <person name="Ohm R."/>
            <person name="Sun H."/>
            <person name="Tunlid A."/>
            <person name="Henrissat B."/>
            <person name="Grigoriev I.V."/>
            <person name="Hibbett D.S."/>
            <person name="Martin F."/>
        </authorList>
    </citation>
    <scope>NUCLEOTIDE SEQUENCE [LARGE SCALE GENOMIC DNA]</scope>
    <source>
        <strain evidence="6">FD-334 SS-4</strain>
    </source>
</reference>
<dbReference type="PROSITE" id="PS00941">
    <property type="entry name" value="CARBOXYLESTERASE_B_2"/>
    <property type="match status" value="1"/>
</dbReference>
<dbReference type="PANTHER" id="PTHR11559">
    <property type="entry name" value="CARBOXYLESTERASE"/>
    <property type="match status" value="1"/>
</dbReference>
<dbReference type="InterPro" id="IPR050309">
    <property type="entry name" value="Type-B_Carboxylest/Lipase"/>
</dbReference>
<dbReference type="InterPro" id="IPR029058">
    <property type="entry name" value="AB_hydrolase_fold"/>
</dbReference>
<sequence length="548" mass="59015">MVVLIPKLLVSFALCVCTAAVAASPPIVDLGYATYRGILVQDALTNETNINFLGLRYAASPTGSLRFRAAQQPAFTPGVQAASAQPASCLQAPAGLASITPFRGTLVRRATESLAPSEDCLFLNVFTPGSHLEREKLLPVVFWIHGGGYIFGNATEFTGNDILRESGGGAVLVIIQYRLGVFGFLPGQKVKDGGELNAGLLDQQFALKWVQNHITKFGGDPRRVTIWGESAGAGSVIQQLVANGGKTSPPLFRAAMTSSTFLPSQYNFNDRIPEVWCLFIQLLYSEVVSQTNCTSAKDTLECLRAADVDTLQAANIEINSSGFFGTFVFVPVVDGTFITERPTESLSKGNVNAKSLLSFTNTFEGTTFVDQSIANTVQIPQYISQLFPNLDAAGIAVAAAQYNGLGTNIFQADAIMGESIFICPTYLLLRAFGQNAFKGEFAIPPGFHAEDIGFYFPSTNVGGLPSFANPDFDKAFPEAFLNFALALNPNVKLDPTNITPLWKPWDGSNEMLFNKTNTNAPDIRLISTSSALLKRCGFWESISVQTAQ</sequence>
<name>A0A0D2LZD4_HYPSF</name>
<protein>
    <recommendedName>
        <fullName evidence="3">Carboxylic ester hydrolase</fullName>
        <ecNumber evidence="3">3.1.1.-</ecNumber>
    </recommendedName>
</protein>
<evidence type="ECO:0000256" key="2">
    <source>
        <dbReference type="ARBA" id="ARBA00022801"/>
    </source>
</evidence>
<evidence type="ECO:0000256" key="1">
    <source>
        <dbReference type="ARBA" id="ARBA00005964"/>
    </source>
</evidence>
<gene>
    <name evidence="5" type="ORF">HYPSUDRAFT_207204</name>
</gene>
<feature type="chain" id="PRO_5005112599" description="Carboxylic ester hydrolase" evidence="3">
    <location>
        <begin position="24"/>
        <end position="548"/>
    </location>
</feature>
<dbReference type="Pfam" id="PF00135">
    <property type="entry name" value="COesterase"/>
    <property type="match status" value="1"/>
</dbReference>
<dbReference type="Proteomes" id="UP000054270">
    <property type="component" value="Unassembled WGS sequence"/>
</dbReference>
<dbReference type="AlphaFoldDB" id="A0A0D2LZD4"/>
<keyword evidence="6" id="KW-1185">Reference proteome</keyword>
<evidence type="ECO:0000313" key="6">
    <source>
        <dbReference type="Proteomes" id="UP000054270"/>
    </source>
</evidence>